<evidence type="ECO:0000313" key="2">
    <source>
        <dbReference type="EMBL" id="KAJ7769510.1"/>
    </source>
</evidence>
<feature type="compositionally biased region" description="Basic and acidic residues" evidence="1">
    <location>
        <begin position="1"/>
        <end position="12"/>
    </location>
</feature>
<name>A0AAD7JSE8_9AGAR</name>
<evidence type="ECO:0000256" key="1">
    <source>
        <dbReference type="SAM" id="MobiDB-lite"/>
    </source>
</evidence>
<feature type="region of interest" description="Disordered" evidence="1">
    <location>
        <begin position="171"/>
        <end position="207"/>
    </location>
</feature>
<organism evidence="2 3">
    <name type="scientific">Mycena metata</name>
    <dbReference type="NCBI Taxonomy" id="1033252"/>
    <lineage>
        <taxon>Eukaryota</taxon>
        <taxon>Fungi</taxon>
        <taxon>Dikarya</taxon>
        <taxon>Basidiomycota</taxon>
        <taxon>Agaricomycotina</taxon>
        <taxon>Agaricomycetes</taxon>
        <taxon>Agaricomycetidae</taxon>
        <taxon>Agaricales</taxon>
        <taxon>Marasmiineae</taxon>
        <taxon>Mycenaceae</taxon>
        <taxon>Mycena</taxon>
    </lineage>
</organism>
<accession>A0AAD7JSE8</accession>
<keyword evidence="3" id="KW-1185">Reference proteome</keyword>
<sequence length="207" mass="23094">MARSRPANEHKKTPAPKYQAMSRPLRRRGSKGPKKEKGVAVAVGLPKSNYKSLTVPRRDTPALPLRHATPRHATPRHGEKPVPEAKKEGVPFVMTFRLFLVGLQPHDRYRCDALVDAARRHVDSGESQKSVNRGVLDVGAVRTRTATEEVGVLLKRRFRNPVKSSFKKREMLDGRTQRARRTGQTDTISTHKKEDEADAVGVGAALR</sequence>
<proteinExistence type="predicted"/>
<dbReference type="EMBL" id="JARKIB010000018">
    <property type="protein sequence ID" value="KAJ7769510.1"/>
    <property type="molecule type" value="Genomic_DNA"/>
</dbReference>
<protein>
    <submittedName>
        <fullName evidence="2">Uncharacterized protein</fullName>
    </submittedName>
</protein>
<evidence type="ECO:0000313" key="3">
    <source>
        <dbReference type="Proteomes" id="UP001215598"/>
    </source>
</evidence>
<gene>
    <name evidence="2" type="ORF">B0H16DRAFT_1779206</name>
</gene>
<comment type="caution">
    <text evidence="2">The sequence shown here is derived from an EMBL/GenBank/DDBJ whole genome shotgun (WGS) entry which is preliminary data.</text>
</comment>
<feature type="region of interest" description="Disordered" evidence="1">
    <location>
        <begin position="1"/>
        <end position="84"/>
    </location>
</feature>
<reference evidence="2" key="1">
    <citation type="submission" date="2023-03" db="EMBL/GenBank/DDBJ databases">
        <title>Massive genome expansion in bonnet fungi (Mycena s.s.) driven by repeated elements and novel gene families across ecological guilds.</title>
        <authorList>
            <consortium name="Lawrence Berkeley National Laboratory"/>
            <person name="Harder C.B."/>
            <person name="Miyauchi S."/>
            <person name="Viragh M."/>
            <person name="Kuo A."/>
            <person name="Thoen E."/>
            <person name="Andreopoulos B."/>
            <person name="Lu D."/>
            <person name="Skrede I."/>
            <person name="Drula E."/>
            <person name="Henrissat B."/>
            <person name="Morin E."/>
            <person name="Kohler A."/>
            <person name="Barry K."/>
            <person name="LaButti K."/>
            <person name="Morin E."/>
            <person name="Salamov A."/>
            <person name="Lipzen A."/>
            <person name="Mereny Z."/>
            <person name="Hegedus B."/>
            <person name="Baldrian P."/>
            <person name="Stursova M."/>
            <person name="Weitz H."/>
            <person name="Taylor A."/>
            <person name="Grigoriev I.V."/>
            <person name="Nagy L.G."/>
            <person name="Martin F."/>
            <person name="Kauserud H."/>
        </authorList>
    </citation>
    <scope>NUCLEOTIDE SEQUENCE</scope>
    <source>
        <strain evidence="2">CBHHK182m</strain>
    </source>
</reference>
<dbReference type="AlphaFoldDB" id="A0AAD7JSE8"/>
<dbReference type="Proteomes" id="UP001215598">
    <property type="component" value="Unassembled WGS sequence"/>
</dbReference>